<dbReference type="Proteomes" id="UP000006329">
    <property type="component" value="Unassembled WGS sequence"/>
</dbReference>
<sequence length="90" mass="10899">MLKTRRKQNIERLYKSKNNDSKIRFLYKIIVFTTDQQTKNLFDRGSLKVFKQTQYKNKIAMVHENETIHKGMASYKLLSLIVFSDRLWIR</sequence>
<comment type="caution">
    <text evidence="1">The sequence shown here is derived from an EMBL/GenBank/DDBJ whole genome shotgun (WGS) entry which is preliminary data.</text>
</comment>
<evidence type="ECO:0000313" key="2">
    <source>
        <dbReference type="Proteomes" id="UP000006329"/>
    </source>
</evidence>
<gene>
    <name evidence="1" type="ORF">LEP1GSC179_3237</name>
</gene>
<proteinExistence type="predicted"/>
<keyword evidence="2" id="KW-1185">Reference proteome</keyword>
<protein>
    <submittedName>
        <fullName evidence="1">Uncharacterized protein</fullName>
    </submittedName>
</protein>
<reference evidence="1" key="1">
    <citation type="submission" date="2012-10" db="EMBL/GenBank/DDBJ databases">
        <authorList>
            <person name="Harkins D.M."/>
            <person name="Durkin A.S."/>
            <person name="Brinkac L.M."/>
            <person name="Haft D.H."/>
            <person name="Selengut J.D."/>
            <person name="Sanka R."/>
            <person name="DePew J."/>
            <person name="Purushe J."/>
            <person name="Matthias M.A."/>
            <person name="Vinetz J.M."/>
            <person name="Sutton G.G."/>
            <person name="Nierman W.C."/>
            <person name="Fouts D.E."/>
        </authorList>
    </citation>
    <scope>NUCLEOTIDE SEQUENCE [LARGE SCALE GENOMIC DNA]</scope>
    <source>
        <strain evidence="1">MOR084</strain>
    </source>
</reference>
<name>A0A0E2BQG2_9LEPT</name>
<evidence type="ECO:0000313" key="1">
    <source>
        <dbReference type="EMBL" id="EKO33652.1"/>
    </source>
</evidence>
<dbReference type="EMBL" id="AHON02000047">
    <property type="protein sequence ID" value="EKO33652.1"/>
    <property type="molecule type" value="Genomic_DNA"/>
</dbReference>
<organism evidence="1 2">
    <name type="scientific">Leptospira santarosai str. MOR084</name>
    <dbReference type="NCBI Taxonomy" id="1049984"/>
    <lineage>
        <taxon>Bacteria</taxon>
        <taxon>Pseudomonadati</taxon>
        <taxon>Spirochaetota</taxon>
        <taxon>Spirochaetia</taxon>
        <taxon>Leptospirales</taxon>
        <taxon>Leptospiraceae</taxon>
        <taxon>Leptospira</taxon>
    </lineage>
</organism>
<dbReference type="AlphaFoldDB" id="A0A0E2BQG2"/>
<accession>A0A0E2BQG2</accession>